<reference evidence="1 2" key="1">
    <citation type="submission" date="2019-02" db="EMBL/GenBank/DDBJ databases">
        <authorList>
            <person name="Elder J."/>
            <person name="Baxter A."/>
            <person name="Borrie Z."/>
            <person name="Elder J."/>
            <person name="Massey O."/>
            <person name="Wallace C.J."/>
            <person name="Wong A."/>
            <person name="Freed N.E."/>
            <person name="Hendrickson H.L."/>
            <person name="Garlena R.A."/>
            <person name="Russell D.A."/>
            <person name="Pope W.H."/>
            <person name="Jacobs-Sera D."/>
            <person name="Hatfull G.F."/>
        </authorList>
    </citation>
    <scope>NUCLEOTIDE SEQUENCE [LARGE SCALE GENOMIC DNA]</scope>
</reference>
<keyword evidence="2" id="KW-1185">Reference proteome</keyword>
<protein>
    <submittedName>
        <fullName evidence="1">Uncharacterized protein</fullName>
    </submittedName>
</protein>
<proteinExistence type="predicted"/>
<dbReference type="EMBL" id="MK524503">
    <property type="protein sequence ID" value="QBI97419.1"/>
    <property type="molecule type" value="Genomic_DNA"/>
</dbReference>
<organism evidence="1 2">
    <name type="scientific">Mycobacterium phage Fancypants</name>
    <dbReference type="NCBI Taxonomy" id="2530128"/>
    <lineage>
        <taxon>Viruses</taxon>
        <taxon>Duplodnaviria</taxon>
        <taxon>Heunggongvirae</taxon>
        <taxon>Uroviricota</taxon>
        <taxon>Caudoviricetes</taxon>
        <taxon>Gracegardnervirinae</taxon>
        <taxon>Cheoctovirus</taxon>
        <taxon>Cheoctovirus fancypants</taxon>
    </lineage>
</organism>
<accession>A0A481VU29</accession>
<dbReference type="Proteomes" id="UP000293844">
    <property type="component" value="Segment"/>
</dbReference>
<sequence>MPPTDVRIVYRNGMEVECPVKYLGFLPYPNEDVAVRYHTWLVVNEGPFDSREGDKIKFDFASGTSPMVLRVEGTGPREPKGDE</sequence>
<evidence type="ECO:0000313" key="2">
    <source>
        <dbReference type="Proteomes" id="UP000293844"/>
    </source>
</evidence>
<name>A0A481VU29_9CAUD</name>
<dbReference type="RefSeq" id="YP_009956962.1">
    <property type="nucleotide sequence ID" value="NC_051656.1"/>
</dbReference>
<evidence type="ECO:0000313" key="1">
    <source>
        <dbReference type="EMBL" id="QBI97419.1"/>
    </source>
</evidence>
<gene>
    <name evidence="1" type="primary">83</name>
    <name evidence="1" type="ORF">SEA_FANCYPANTS_83</name>
</gene>
<dbReference type="GeneID" id="60328477"/>
<dbReference type="KEGG" id="vg:60328477"/>